<dbReference type="PANTHER" id="PTHR47518:SF9">
    <property type="entry name" value="SERPENTINE RECEPTOR, CLASS T"/>
    <property type="match status" value="1"/>
</dbReference>
<keyword evidence="2" id="KW-1185">Reference proteome</keyword>
<dbReference type="InterPro" id="IPR052854">
    <property type="entry name" value="Serpentine_rcpt_epsilon"/>
</dbReference>
<sequence>MRMLKWACGFTRRGEVRNEDIRAMMETAPIQLKLREQRLRWQYGHCLIALLIVNRRLTLSTRGLRSLSCRYQITENVRALRLLVPLVLFDTCVSVADMTGTLFFEVRPEFQPGNCTSTPLYLPAYVVLRLIDQKMSGVFVTWWSECAPLAMY</sequence>
<dbReference type="AlphaFoldDB" id="A0A0C2DH09"/>
<dbReference type="Proteomes" id="UP000054047">
    <property type="component" value="Unassembled WGS sequence"/>
</dbReference>
<gene>
    <name evidence="1" type="ORF">ANCDUO_07981</name>
</gene>
<accession>A0A0C2DH09</accession>
<dbReference type="OrthoDB" id="5856866at2759"/>
<organism evidence="1 2">
    <name type="scientific">Ancylostoma duodenale</name>
    <dbReference type="NCBI Taxonomy" id="51022"/>
    <lineage>
        <taxon>Eukaryota</taxon>
        <taxon>Metazoa</taxon>
        <taxon>Ecdysozoa</taxon>
        <taxon>Nematoda</taxon>
        <taxon>Chromadorea</taxon>
        <taxon>Rhabditida</taxon>
        <taxon>Rhabditina</taxon>
        <taxon>Rhabditomorpha</taxon>
        <taxon>Strongyloidea</taxon>
        <taxon>Ancylostomatidae</taxon>
        <taxon>Ancylostomatinae</taxon>
        <taxon>Ancylostoma</taxon>
    </lineage>
</organism>
<evidence type="ECO:0000313" key="1">
    <source>
        <dbReference type="EMBL" id="KIH61742.1"/>
    </source>
</evidence>
<dbReference type="PANTHER" id="PTHR47518">
    <property type="entry name" value="SERPENTINE RECEPTOR CLASS EPSILON-13-RELATED"/>
    <property type="match status" value="1"/>
</dbReference>
<reference evidence="1 2" key="1">
    <citation type="submission" date="2013-12" db="EMBL/GenBank/DDBJ databases">
        <title>Draft genome of the parsitic nematode Ancylostoma duodenale.</title>
        <authorList>
            <person name="Mitreva M."/>
        </authorList>
    </citation>
    <scope>NUCLEOTIDE SEQUENCE [LARGE SCALE GENOMIC DNA]</scope>
    <source>
        <strain evidence="1 2">Zhejiang</strain>
    </source>
</reference>
<dbReference type="EMBL" id="KN729852">
    <property type="protein sequence ID" value="KIH61742.1"/>
    <property type="molecule type" value="Genomic_DNA"/>
</dbReference>
<name>A0A0C2DH09_9BILA</name>
<protein>
    <submittedName>
        <fullName evidence="1">Uncharacterized protein</fullName>
    </submittedName>
</protein>
<proteinExistence type="predicted"/>
<evidence type="ECO:0000313" key="2">
    <source>
        <dbReference type="Proteomes" id="UP000054047"/>
    </source>
</evidence>